<gene>
    <name evidence="5" type="ORF">ACFFH4_25935</name>
</gene>
<proteinExistence type="predicted"/>
<evidence type="ECO:0000313" key="5">
    <source>
        <dbReference type="EMBL" id="MFC0562283.1"/>
    </source>
</evidence>
<dbReference type="SMART" id="SM00347">
    <property type="entry name" value="HTH_MARR"/>
    <property type="match status" value="1"/>
</dbReference>
<organism evidence="5 6">
    <name type="scientific">Halalkalibacter alkalisediminis</name>
    <dbReference type="NCBI Taxonomy" id="935616"/>
    <lineage>
        <taxon>Bacteria</taxon>
        <taxon>Bacillati</taxon>
        <taxon>Bacillota</taxon>
        <taxon>Bacilli</taxon>
        <taxon>Bacillales</taxon>
        <taxon>Bacillaceae</taxon>
        <taxon>Halalkalibacter</taxon>
    </lineage>
</organism>
<evidence type="ECO:0000259" key="4">
    <source>
        <dbReference type="PROSITE" id="PS50995"/>
    </source>
</evidence>
<dbReference type="RefSeq" id="WP_273847538.1">
    <property type="nucleotide sequence ID" value="NZ_JAQQWT010000027.1"/>
</dbReference>
<sequence length="143" mass="17014">MDTSNLFHTLNQKVRLFSKELNEQLQEYGLYTAQWTILYTLTEKGPMTQTDIWQYLKVEAPTVTRTLVRMEASGWIIRRHGADKRERIVELTDMAKKTFPLVKKSIQTMEQQYIMQLTELEQQQLLFLLEKLGPKRNDFNENE</sequence>
<keyword evidence="1" id="KW-0805">Transcription regulation</keyword>
<evidence type="ECO:0000256" key="3">
    <source>
        <dbReference type="ARBA" id="ARBA00023163"/>
    </source>
</evidence>
<evidence type="ECO:0000313" key="6">
    <source>
        <dbReference type="Proteomes" id="UP001589833"/>
    </source>
</evidence>
<dbReference type="PANTHER" id="PTHR42756">
    <property type="entry name" value="TRANSCRIPTIONAL REGULATOR, MARR"/>
    <property type="match status" value="1"/>
</dbReference>
<feature type="domain" description="HTH marR-type" evidence="4">
    <location>
        <begin position="3"/>
        <end position="134"/>
    </location>
</feature>
<dbReference type="SUPFAM" id="SSF46785">
    <property type="entry name" value="Winged helix' DNA-binding domain"/>
    <property type="match status" value="1"/>
</dbReference>
<dbReference type="PANTHER" id="PTHR42756:SF1">
    <property type="entry name" value="TRANSCRIPTIONAL REPRESSOR OF EMRAB OPERON"/>
    <property type="match status" value="1"/>
</dbReference>
<dbReference type="PRINTS" id="PR00598">
    <property type="entry name" value="HTHMARR"/>
</dbReference>
<comment type="caution">
    <text evidence="5">The sequence shown here is derived from an EMBL/GenBank/DDBJ whole genome shotgun (WGS) entry which is preliminary data.</text>
</comment>
<evidence type="ECO:0000256" key="1">
    <source>
        <dbReference type="ARBA" id="ARBA00023015"/>
    </source>
</evidence>
<name>A0ABV6NQD4_9BACI</name>
<accession>A0ABV6NQD4</accession>
<dbReference type="Gene3D" id="1.10.10.10">
    <property type="entry name" value="Winged helix-like DNA-binding domain superfamily/Winged helix DNA-binding domain"/>
    <property type="match status" value="1"/>
</dbReference>
<evidence type="ECO:0000256" key="2">
    <source>
        <dbReference type="ARBA" id="ARBA00023125"/>
    </source>
</evidence>
<protein>
    <submittedName>
        <fullName evidence="5">MarR family winged helix-turn-helix transcriptional regulator</fullName>
    </submittedName>
</protein>
<dbReference type="InterPro" id="IPR011991">
    <property type="entry name" value="ArsR-like_HTH"/>
</dbReference>
<dbReference type="InterPro" id="IPR000835">
    <property type="entry name" value="HTH_MarR-typ"/>
</dbReference>
<dbReference type="CDD" id="cd00090">
    <property type="entry name" value="HTH_ARSR"/>
    <property type="match status" value="1"/>
</dbReference>
<keyword evidence="6" id="KW-1185">Reference proteome</keyword>
<dbReference type="Proteomes" id="UP001589833">
    <property type="component" value="Unassembled WGS sequence"/>
</dbReference>
<keyword evidence="3" id="KW-0804">Transcription</keyword>
<dbReference type="PROSITE" id="PS50995">
    <property type="entry name" value="HTH_MARR_2"/>
    <property type="match status" value="1"/>
</dbReference>
<dbReference type="Pfam" id="PF01047">
    <property type="entry name" value="MarR"/>
    <property type="match status" value="1"/>
</dbReference>
<dbReference type="InterPro" id="IPR036388">
    <property type="entry name" value="WH-like_DNA-bd_sf"/>
</dbReference>
<dbReference type="EMBL" id="JBHLTR010000122">
    <property type="protein sequence ID" value="MFC0562283.1"/>
    <property type="molecule type" value="Genomic_DNA"/>
</dbReference>
<reference evidence="5 6" key="1">
    <citation type="submission" date="2024-09" db="EMBL/GenBank/DDBJ databases">
        <authorList>
            <person name="Sun Q."/>
            <person name="Mori K."/>
        </authorList>
    </citation>
    <scope>NUCLEOTIDE SEQUENCE [LARGE SCALE GENOMIC DNA]</scope>
    <source>
        <strain evidence="5 6">NCAIM B.02301</strain>
    </source>
</reference>
<keyword evidence="2" id="KW-0238">DNA-binding</keyword>
<dbReference type="InterPro" id="IPR036390">
    <property type="entry name" value="WH_DNA-bd_sf"/>
</dbReference>